<gene>
    <name evidence="1" type="ORF">OB2597_12101</name>
</gene>
<dbReference type="STRING" id="252305.OB2597_12101"/>
<reference evidence="1 2" key="1">
    <citation type="journal article" date="2010" name="J. Bacteriol.">
        <title>Genome sequences of Oceanicola granulosus HTCC2516(T) and Oceanicola batsensis HTCC2597(TDelta).</title>
        <authorList>
            <person name="Thrash J.C."/>
            <person name="Cho J.C."/>
            <person name="Vergin K.L."/>
            <person name="Giovannoni S.J."/>
        </authorList>
    </citation>
    <scope>NUCLEOTIDE SEQUENCE [LARGE SCALE GENOMIC DNA]</scope>
    <source>
        <strain evidence="2">ATCC BAA-863 / DSM 15984 / KCTC 12145 / HTCC2597</strain>
    </source>
</reference>
<dbReference type="EMBL" id="AAMO01000003">
    <property type="protein sequence ID" value="EAQ03986.1"/>
    <property type="molecule type" value="Genomic_DNA"/>
</dbReference>
<evidence type="ECO:0000313" key="1">
    <source>
        <dbReference type="EMBL" id="EAQ03986.1"/>
    </source>
</evidence>
<dbReference type="eggNOG" id="COG4221">
    <property type="taxonomic scope" value="Bacteria"/>
</dbReference>
<dbReference type="OrthoDB" id="450111at2"/>
<dbReference type="RefSeq" id="WP_009806639.1">
    <property type="nucleotide sequence ID" value="NZ_CH724131.1"/>
</dbReference>
<protein>
    <recommendedName>
        <fullName evidence="3">DUF4336 domain-containing protein</fullName>
    </recommendedName>
</protein>
<accession>A3TWJ0</accession>
<evidence type="ECO:0008006" key="3">
    <source>
        <dbReference type="Google" id="ProtNLM"/>
    </source>
</evidence>
<dbReference type="HOGENOM" id="CLU_056292_2_0_5"/>
<dbReference type="InterPro" id="IPR025638">
    <property type="entry name" value="DUF4336"/>
</dbReference>
<dbReference type="Proteomes" id="UP000004318">
    <property type="component" value="Unassembled WGS sequence"/>
</dbReference>
<dbReference type="AlphaFoldDB" id="A3TWJ0"/>
<evidence type="ECO:0000313" key="2">
    <source>
        <dbReference type="Proteomes" id="UP000004318"/>
    </source>
</evidence>
<comment type="caution">
    <text evidence="1">The sequence shown here is derived from an EMBL/GenBank/DDBJ whole genome shotgun (WGS) entry which is preliminary data.</text>
</comment>
<dbReference type="InterPro" id="IPR036866">
    <property type="entry name" value="RibonucZ/Hydroxyglut_hydro"/>
</dbReference>
<keyword evidence="2" id="KW-1185">Reference proteome</keyword>
<name>A3TWJ0_PSEBH</name>
<proteinExistence type="predicted"/>
<dbReference type="PANTHER" id="PTHR33835:SF1">
    <property type="entry name" value="METALLO-BETA-LACTAMASE DOMAIN-CONTAINING PROTEIN"/>
    <property type="match status" value="1"/>
</dbReference>
<organism evidence="1 2">
    <name type="scientific">Pseudooceanicola batsensis (strain ATCC BAA-863 / DSM 15984 / KCTC 12145 / HTCC2597)</name>
    <name type="common">Oceanicola batsensis</name>
    <dbReference type="NCBI Taxonomy" id="252305"/>
    <lineage>
        <taxon>Bacteria</taxon>
        <taxon>Pseudomonadati</taxon>
        <taxon>Pseudomonadota</taxon>
        <taxon>Alphaproteobacteria</taxon>
        <taxon>Rhodobacterales</taxon>
        <taxon>Paracoccaceae</taxon>
        <taxon>Pseudooceanicola</taxon>
    </lineage>
</organism>
<sequence length="230" mass="25546">MLQPFGPELWTVEGPVVDGMAGFRYPTRMAVIRLTDGGLFIWSPTALSPELRRETEALGPVRHIVAPNALHHMSLPDWHTAFPQALIHGAPGVNAKQPAIRFASDLGGDPHLAWAGDIRQVLVPNKIADEVVFFHRTSGTVIFTDLLQNFSRGWFTGWRGWVARLDRMIGSEPQVPRKFRLALRSATSKETLRQVLDWPAERVLMAHGTPVSSNAAEFLKKALHPVIVSN</sequence>
<dbReference type="PANTHER" id="PTHR33835">
    <property type="entry name" value="YALI0C07656P"/>
    <property type="match status" value="1"/>
</dbReference>
<dbReference type="SUPFAM" id="SSF56281">
    <property type="entry name" value="Metallo-hydrolase/oxidoreductase"/>
    <property type="match status" value="1"/>
</dbReference>
<dbReference type="Pfam" id="PF14234">
    <property type="entry name" value="DUF4336"/>
    <property type="match status" value="1"/>
</dbReference>